<dbReference type="InterPro" id="IPR050256">
    <property type="entry name" value="Glycosyltransferase_2"/>
</dbReference>
<protein>
    <submittedName>
        <fullName evidence="3">Dolichol-phosphate mannosyltransferase</fullName>
    </submittedName>
</protein>
<dbReference type="GO" id="GO:0016757">
    <property type="term" value="F:glycosyltransferase activity"/>
    <property type="evidence" value="ECO:0007669"/>
    <property type="project" value="UniProtKB-KW"/>
</dbReference>
<dbReference type="AlphaFoldDB" id="A0A4R1R1Y8"/>
<name>A0A4R1R1Y8_9FIRM</name>
<dbReference type="PANTHER" id="PTHR48090:SF8">
    <property type="entry name" value="GLYCOSYLTRANSFERASE CSBB-RELATED"/>
    <property type="match status" value="1"/>
</dbReference>
<keyword evidence="3" id="KW-0328">Glycosyltransferase</keyword>
<accession>A0A4R1R1Y8</accession>
<evidence type="ECO:0000313" key="3">
    <source>
        <dbReference type="EMBL" id="TCL59359.1"/>
    </source>
</evidence>
<gene>
    <name evidence="3" type="ORF">EDD76_10496</name>
</gene>
<evidence type="ECO:0000259" key="2">
    <source>
        <dbReference type="Pfam" id="PF00535"/>
    </source>
</evidence>
<sequence length="311" mass="35159">MKLSIVIPVYYNEDNLQPLYDDMKQKIIDVINYDYEIVLVNDGSKDKSYEVMKKLVKVDSNIKIISLSRNFGSHAAILCGLSKCTGDCAVVKAADLQEPTELILEMVESWNKGNNVVLAVRSGREEKKSQTLFSNLYYNLVRKTSLPAMPKGGFDVYLLDRKVINVLMALDERNSALTGQILWSGFKTEKVYYTRLAREIGTSRWTFKKKIRLVADTLFSFSTLPITLVAGVGTVSFFGALAWAIFVLTFKLLGLIEVDGWTTLFIFNLFSFGIIMLTMGILGSYLWRTFDASRNRPPYIIEEENEPGGED</sequence>
<feature type="domain" description="Glycosyltransferase 2-like" evidence="2">
    <location>
        <begin position="4"/>
        <end position="131"/>
    </location>
</feature>
<feature type="transmembrane region" description="Helical" evidence="1">
    <location>
        <begin position="265"/>
        <end position="287"/>
    </location>
</feature>
<feature type="transmembrane region" description="Helical" evidence="1">
    <location>
        <begin position="218"/>
        <end position="245"/>
    </location>
</feature>
<dbReference type="RefSeq" id="WP_031392382.1">
    <property type="nucleotide sequence ID" value="NZ_JPNB01000002.1"/>
</dbReference>
<reference evidence="3 4" key="1">
    <citation type="submission" date="2019-03" db="EMBL/GenBank/DDBJ databases">
        <title>Genomic Encyclopedia of Type Strains, Phase IV (KMG-IV): sequencing the most valuable type-strain genomes for metagenomic binning, comparative biology and taxonomic classification.</title>
        <authorList>
            <person name="Goeker M."/>
        </authorList>
    </citation>
    <scope>NUCLEOTIDE SEQUENCE [LARGE SCALE GENOMIC DNA]</scope>
    <source>
        <strain evidence="3 4">DSM 100556</strain>
    </source>
</reference>
<comment type="caution">
    <text evidence="3">The sequence shown here is derived from an EMBL/GenBank/DDBJ whole genome shotgun (WGS) entry which is preliminary data.</text>
</comment>
<dbReference type="SUPFAM" id="SSF53448">
    <property type="entry name" value="Nucleotide-diphospho-sugar transferases"/>
    <property type="match status" value="1"/>
</dbReference>
<evidence type="ECO:0000313" key="4">
    <source>
        <dbReference type="Proteomes" id="UP000295718"/>
    </source>
</evidence>
<proteinExistence type="predicted"/>
<keyword evidence="1" id="KW-1133">Transmembrane helix</keyword>
<keyword evidence="4" id="KW-1185">Reference proteome</keyword>
<dbReference type="InterPro" id="IPR029044">
    <property type="entry name" value="Nucleotide-diphossugar_trans"/>
</dbReference>
<dbReference type="PANTHER" id="PTHR48090">
    <property type="entry name" value="UNDECAPRENYL-PHOSPHATE 4-DEOXY-4-FORMAMIDO-L-ARABINOSE TRANSFERASE-RELATED"/>
    <property type="match status" value="1"/>
</dbReference>
<keyword evidence="3" id="KW-0808">Transferase</keyword>
<dbReference type="Proteomes" id="UP000295718">
    <property type="component" value="Unassembled WGS sequence"/>
</dbReference>
<evidence type="ECO:0000256" key="1">
    <source>
        <dbReference type="SAM" id="Phobius"/>
    </source>
</evidence>
<keyword evidence="1" id="KW-0812">Transmembrane</keyword>
<dbReference type="CDD" id="cd04187">
    <property type="entry name" value="DPM1_like_bac"/>
    <property type="match status" value="1"/>
</dbReference>
<organism evidence="3 4">
    <name type="scientific">Kineothrix alysoides</name>
    <dbReference type="NCBI Taxonomy" id="1469948"/>
    <lineage>
        <taxon>Bacteria</taxon>
        <taxon>Bacillati</taxon>
        <taxon>Bacillota</taxon>
        <taxon>Clostridia</taxon>
        <taxon>Lachnospirales</taxon>
        <taxon>Lachnospiraceae</taxon>
        <taxon>Kineothrix</taxon>
    </lineage>
</organism>
<dbReference type="OrthoDB" id="9807778at2"/>
<dbReference type="EMBL" id="SLUO01000004">
    <property type="protein sequence ID" value="TCL59359.1"/>
    <property type="molecule type" value="Genomic_DNA"/>
</dbReference>
<dbReference type="Gene3D" id="3.90.550.10">
    <property type="entry name" value="Spore Coat Polysaccharide Biosynthesis Protein SpsA, Chain A"/>
    <property type="match status" value="1"/>
</dbReference>
<dbReference type="STRING" id="1469948.GCA_000732725_03767"/>
<keyword evidence="1" id="KW-0472">Membrane</keyword>
<dbReference type="GO" id="GO:0005886">
    <property type="term" value="C:plasma membrane"/>
    <property type="evidence" value="ECO:0007669"/>
    <property type="project" value="TreeGrafter"/>
</dbReference>
<dbReference type="Pfam" id="PF00535">
    <property type="entry name" value="Glycos_transf_2"/>
    <property type="match status" value="1"/>
</dbReference>
<dbReference type="InterPro" id="IPR001173">
    <property type="entry name" value="Glyco_trans_2-like"/>
</dbReference>